<evidence type="ECO:0000313" key="3">
    <source>
        <dbReference type="Proteomes" id="UP000321424"/>
    </source>
</evidence>
<dbReference type="Proteomes" id="UP000321424">
    <property type="component" value="Unassembled WGS sequence"/>
</dbReference>
<dbReference type="OrthoDB" id="7592866at2"/>
<protein>
    <recommendedName>
        <fullName evidence="1">Polynucleotide kinase PNKP phosphatase domain-containing protein</fullName>
    </recommendedName>
</protein>
<dbReference type="InterPro" id="IPR023214">
    <property type="entry name" value="HAD_sf"/>
</dbReference>
<dbReference type="Gene3D" id="3.40.50.300">
    <property type="entry name" value="P-loop containing nucleotide triphosphate hydrolases"/>
    <property type="match status" value="1"/>
</dbReference>
<dbReference type="EMBL" id="BJXA01000009">
    <property type="protein sequence ID" value="GEM37454.1"/>
    <property type="molecule type" value="Genomic_DNA"/>
</dbReference>
<organism evidence="2 3">
    <name type="scientific">Nocardia ninae NBRC 108245</name>
    <dbReference type="NCBI Taxonomy" id="1210091"/>
    <lineage>
        <taxon>Bacteria</taxon>
        <taxon>Bacillati</taxon>
        <taxon>Actinomycetota</taxon>
        <taxon>Actinomycetes</taxon>
        <taxon>Mycobacteriales</taxon>
        <taxon>Nocardiaceae</taxon>
        <taxon>Nocardia</taxon>
    </lineage>
</organism>
<dbReference type="Pfam" id="PF13671">
    <property type="entry name" value="AAA_33"/>
    <property type="match status" value="1"/>
</dbReference>
<evidence type="ECO:0000313" key="2">
    <source>
        <dbReference type="EMBL" id="GEM37454.1"/>
    </source>
</evidence>
<comment type="caution">
    <text evidence="2">The sequence shown here is derived from an EMBL/GenBank/DDBJ whole genome shotgun (WGS) entry which is preliminary data.</text>
</comment>
<feature type="domain" description="Polynucleotide kinase PNKP phosphatase" evidence="1">
    <location>
        <begin position="165"/>
        <end position="308"/>
    </location>
</feature>
<dbReference type="InterPro" id="IPR056782">
    <property type="entry name" value="HAD_PNKP"/>
</dbReference>
<keyword evidence="3" id="KW-1185">Reference proteome</keyword>
<sequence length="312" mass="35415">MTTLSIMRGPQGAGKTELAYSLVRSEPGSARFSRDDFRRMVFGQSGILSYRQENLITELMTACAEVGLRKGWSPIIDATHGRVRDGRRWADFAHAHGAQFRCLDVVATEEQCIANVEARAAAGGHTVPAEAIKDYFRRFPPPWPPITPTFDRLDLTPYVPDVTKPRAIIVDLDGTLADNSWRNPFDYTRVLEDPVIEATKTLVNALAWHYDRDHDYDTGNDGINILIFSGRDDICIEDCAQWLDNEEIAWDELSLRDEGDKRPDAVVKYKMFDEVRDRYHIIGVIDDRQQVVRMWHALGLTVFRVGDPDASF</sequence>
<dbReference type="SUPFAM" id="SSF52540">
    <property type="entry name" value="P-loop containing nucleoside triphosphate hydrolases"/>
    <property type="match status" value="1"/>
</dbReference>
<reference evidence="2 3" key="1">
    <citation type="submission" date="2019-07" db="EMBL/GenBank/DDBJ databases">
        <title>Whole genome shotgun sequence of Nocardia ninae NBRC 108245.</title>
        <authorList>
            <person name="Hosoyama A."/>
            <person name="Uohara A."/>
            <person name="Ohji S."/>
            <person name="Ichikawa N."/>
        </authorList>
    </citation>
    <scope>NUCLEOTIDE SEQUENCE [LARGE SCALE GENOMIC DNA]</scope>
    <source>
        <strain evidence="2 3">NBRC 108245</strain>
    </source>
</reference>
<dbReference type="Gene3D" id="3.40.50.1000">
    <property type="entry name" value="HAD superfamily/HAD-like"/>
    <property type="match status" value="1"/>
</dbReference>
<dbReference type="Pfam" id="PF25109">
    <property type="entry name" value="HAD_PNKP"/>
    <property type="match status" value="1"/>
</dbReference>
<proteinExistence type="predicted"/>
<dbReference type="InterPro" id="IPR036412">
    <property type="entry name" value="HAD-like_sf"/>
</dbReference>
<evidence type="ECO:0000259" key="1">
    <source>
        <dbReference type="Pfam" id="PF25109"/>
    </source>
</evidence>
<name>A0A511M9W3_9NOCA</name>
<dbReference type="AlphaFoldDB" id="A0A511M9W3"/>
<accession>A0A511M9W3</accession>
<dbReference type="SUPFAM" id="SSF56784">
    <property type="entry name" value="HAD-like"/>
    <property type="match status" value="1"/>
</dbReference>
<dbReference type="RefSeq" id="WP_147129593.1">
    <property type="nucleotide sequence ID" value="NZ_BJXA01000009.1"/>
</dbReference>
<dbReference type="InterPro" id="IPR027417">
    <property type="entry name" value="P-loop_NTPase"/>
</dbReference>
<gene>
    <name evidence="2" type="ORF">NN4_19730</name>
</gene>